<dbReference type="SUPFAM" id="SSF53448">
    <property type="entry name" value="Nucleotide-diphospho-sugar transferases"/>
    <property type="match status" value="1"/>
</dbReference>
<accession>A0A284VS82</accession>
<protein>
    <submittedName>
        <fullName evidence="2">Glycosyl transferase family 2</fullName>
    </submittedName>
</protein>
<proteinExistence type="predicted"/>
<dbReference type="EMBL" id="FZMP01000207">
    <property type="protein sequence ID" value="SNQ62144.1"/>
    <property type="molecule type" value="Genomic_DNA"/>
</dbReference>
<feature type="domain" description="Glycosyltransferase 2-like" evidence="1">
    <location>
        <begin position="14"/>
        <end position="171"/>
    </location>
</feature>
<keyword evidence="2" id="KW-0808">Transferase</keyword>
<dbReference type="Pfam" id="PF00535">
    <property type="entry name" value="Glycos_transf_2"/>
    <property type="match status" value="1"/>
</dbReference>
<dbReference type="InterPro" id="IPR029044">
    <property type="entry name" value="Nucleotide-diphossugar_trans"/>
</dbReference>
<reference evidence="3" key="1">
    <citation type="submission" date="2017-06" db="EMBL/GenBank/DDBJ databases">
        <authorList>
            <person name="Cremers G."/>
        </authorList>
    </citation>
    <scope>NUCLEOTIDE SEQUENCE [LARGE SCALE GENOMIC DNA]</scope>
</reference>
<dbReference type="PANTHER" id="PTHR48090">
    <property type="entry name" value="UNDECAPRENYL-PHOSPHATE 4-DEOXY-4-FORMAMIDO-L-ARABINOSE TRANSFERASE-RELATED"/>
    <property type="match status" value="1"/>
</dbReference>
<dbReference type="OrthoDB" id="11098at2157"/>
<evidence type="ECO:0000313" key="3">
    <source>
        <dbReference type="Proteomes" id="UP000218615"/>
    </source>
</evidence>
<organism evidence="2 3">
    <name type="scientific">Candidatus Methanoperedens nitratireducens</name>
    <dbReference type="NCBI Taxonomy" id="1392998"/>
    <lineage>
        <taxon>Archaea</taxon>
        <taxon>Methanobacteriati</taxon>
        <taxon>Methanobacteriota</taxon>
        <taxon>Stenosarchaea group</taxon>
        <taxon>Methanomicrobia</taxon>
        <taxon>Methanosarcinales</taxon>
        <taxon>ANME-2 cluster</taxon>
        <taxon>Candidatus Methanoperedentaceae</taxon>
        <taxon>Candidatus Methanoperedens</taxon>
    </lineage>
</organism>
<evidence type="ECO:0000259" key="1">
    <source>
        <dbReference type="Pfam" id="PF00535"/>
    </source>
</evidence>
<dbReference type="RefSeq" id="WP_096206749.1">
    <property type="nucleotide sequence ID" value="NZ_FZMP01000207.1"/>
</dbReference>
<dbReference type="CDD" id="cd04179">
    <property type="entry name" value="DPM_DPG-synthase_like"/>
    <property type="match status" value="1"/>
</dbReference>
<dbReference type="InterPro" id="IPR001173">
    <property type="entry name" value="Glyco_trans_2-like"/>
</dbReference>
<dbReference type="AlphaFoldDB" id="A0A284VS82"/>
<sequence>MSLTNKYGEVKNVSLVIPTLNEESNIKEVFPYIPEFIDEVVVVDGNSTDRTRDEILKYRKDAKIIVEKPRGKGAAMRTGFENATGDILIIMDADGSHDPKEIPGLLEPVLDGYDVSNGSRMMPGGGSADITPFRRLGNRLFVTMVNMLYGSNYTDLCYGYRAFKKEAIKKIYCQSKGFEIETEQSIRMKKAGLKVKEVPSFEACRKNGDSNLNSFRDGWRIFNTILKEYFNS</sequence>
<dbReference type="Proteomes" id="UP000218615">
    <property type="component" value="Unassembled WGS sequence"/>
</dbReference>
<evidence type="ECO:0000313" key="2">
    <source>
        <dbReference type="EMBL" id="SNQ62144.1"/>
    </source>
</evidence>
<dbReference type="PANTHER" id="PTHR48090:SF7">
    <property type="entry name" value="RFBJ PROTEIN"/>
    <property type="match status" value="1"/>
</dbReference>
<dbReference type="InterPro" id="IPR050256">
    <property type="entry name" value="Glycosyltransferase_2"/>
</dbReference>
<name>A0A284VS82_9EURY</name>
<gene>
    <name evidence="2" type="ORF">MNV_60025</name>
</gene>
<dbReference type="Gene3D" id="3.90.550.10">
    <property type="entry name" value="Spore Coat Polysaccharide Biosynthesis Protein SpsA, Chain A"/>
    <property type="match status" value="1"/>
</dbReference>
<dbReference type="GO" id="GO:0016740">
    <property type="term" value="F:transferase activity"/>
    <property type="evidence" value="ECO:0007669"/>
    <property type="project" value="UniProtKB-KW"/>
</dbReference>
<keyword evidence="3" id="KW-1185">Reference proteome</keyword>